<protein>
    <submittedName>
        <fullName evidence="1">Uncharacterized protein</fullName>
    </submittedName>
</protein>
<dbReference type="STRING" id="411154.GFO_2285"/>
<reference evidence="1 2" key="1">
    <citation type="journal article" date="2006" name="Environ. Microbiol.">
        <title>Whole genome analysis of the marine Bacteroidetes'Gramella forsetii' reveals adaptations to degradation of polymeric organic matter.</title>
        <authorList>
            <person name="Bauer M."/>
            <person name="Kube M."/>
            <person name="Teeling H."/>
            <person name="Richter M."/>
            <person name="Lombardot T."/>
            <person name="Allers E."/>
            <person name="Wuerdemann C.A."/>
            <person name="Quast C."/>
            <person name="Kuhl H."/>
            <person name="Knaust F."/>
            <person name="Woebken D."/>
            <person name="Bischof K."/>
            <person name="Mussmann M."/>
            <person name="Choudhuri J.V."/>
            <person name="Meyer F."/>
            <person name="Reinhardt R."/>
            <person name="Amann R.I."/>
            <person name="Gloeckner F.O."/>
        </authorList>
    </citation>
    <scope>NUCLEOTIDE SEQUENCE [LARGE SCALE GENOMIC DNA]</scope>
    <source>
        <strain evidence="1 2">KT0803</strain>
    </source>
</reference>
<accession>A0M3Q5</accession>
<dbReference type="AlphaFoldDB" id="A0M3Q5"/>
<organism evidence="1 2">
    <name type="scientific">Christiangramia forsetii (strain DSM 17595 / CGMCC 1.15422 / KT0803)</name>
    <name type="common">Gramella forsetii</name>
    <dbReference type="NCBI Taxonomy" id="411154"/>
    <lineage>
        <taxon>Bacteria</taxon>
        <taxon>Pseudomonadati</taxon>
        <taxon>Bacteroidota</taxon>
        <taxon>Flavobacteriia</taxon>
        <taxon>Flavobacteriales</taxon>
        <taxon>Flavobacteriaceae</taxon>
        <taxon>Christiangramia</taxon>
    </lineage>
</organism>
<dbReference type="KEGG" id="gfo:GFO_2285"/>
<gene>
    <name evidence="1" type="ordered locus">GFO_2285</name>
</gene>
<dbReference type="Proteomes" id="UP000000755">
    <property type="component" value="Chromosome"/>
</dbReference>
<dbReference type="HOGENOM" id="CLU_3200387_0_0_10"/>
<proteinExistence type="predicted"/>
<sequence>MSRTSCMNVFFLSLSKKWTKYHPELVSGSKQVENQCIFEAEASSA</sequence>
<evidence type="ECO:0000313" key="1">
    <source>
        <dbReference type="EMBL" id="CAL67250.1"/>
    </source>
</evidence>
<evidence type="ECO:0000313" key="2">
    <source>
        <dbReference type="Proteomes" id="UP000000755"/>
    </source>
</evidence>
<dbReference type="EMBL" id="CU207366">
    <property type="protein sequence ID" value="CAL67250.1"/>
    <property type="molecule type" value="Genomic_DNA"/>
</dbReference>
<name>A0M3Q5_CHRFK</name>